<name>A0A821IW12_9BILA</name>
<comment type="caution">
    <text evidence="1">The sequence shown here is derived from an EMBL/GenBank/DDBJ whole genome shotgun (WGS) entry which is preliminary data.</text>
</comment>
<organism evidence="1 2">
    <name type="scientific">Rotaria magnacalcarata</name>
    <dbReference type="NCBI Taxonomy" id="392030"/>
    <lineage>
        <taxon>Eukaryota</taxon>
        <taxon>Metazoa</taxon>
        <taxon>Spiralia</taxon>
        <taxon>Gnathifera</taxon>
        <taxon>Rotifera</taxon>
        <taxon>Eurotatoria</taxon>
        <taxon>Bdelloidea</taxon>
        <taxon>Philodinida</taxon>
        <taxon>Philodinidae</taxon>
        <taxon>Rotaria</taxon>
    </lineage>
</organism>
<dbReference type="EMBL" id="CAJOBG010103207">
    <property type="protein sequence ID" value="CAF4711597.1"/>
    <property type="molecule type" value="Genomic_DNA"/>
</dbReference>
<evidence type="ECO:0000313" key="2">
    <source>
        <dbReference type="Proteomes" id="UP000663866"/>
    </source>
</evidence>
<sequence>MNHVIFIKNLDTVHDVGEVHGIQRSIGDDKLGIHPSMKHVKRV</sequence>
<dbReference type="AlphaFoldDB" id="A0A821IW12"/>
<reference evidence="1" key="1">
    <citation type="submission" date="2021-02" db="EMBL/GenBank/DDBJ databases">
        <authorList>
            <person name="Nowell W R."/>
        </authorList>
    </citation>
    <scope>NUCLEOTIDE SEQUENCE</scope>
</reference>
<evidence type="ECO:0000313" key="1">
    <source>
        <dbReference type="EMBL" id="CAF4711597.1"/>
    </source>
</evidence>
<gene>
    <name evidence="1" type="ORF">OVN521_LOCUS48764</name>
</gene>
<keyword evidence="2" id="KW-1185">Reference proteome</keyword>
<protein>
    <submittedName>
        <fullName evidence="1">Uncharacterized protein</fullName>
    </submittedName>
</protein>
<feature type="non-terminal residue" evidence="1">
    <location>
        <position position="43"/>
    </location>
</feature>
<dbReference type="Proteomes" id="UP000663866">
    <property type="component" value="Unassembled WGS sequence"/>
</dbReference>
<proteinExistence type="predicted"/>
<accession>A0A821IW12</accession>